<comment type="caution">
    <text evidence="2">The sequence shown here is derived from an EMBL/GenBank/DDBJ whole genome shotgun (WGS) entry which is preliminary data.</text>
</comment>
<proteinExistence type="predicted"/>
<dbReference type="PROSITE" id="PS51257">
    <property type="entry name" value="PROKAR_LIPOPROTEIN"/>
    <property type="match status" value="1"/>
</dbReference>
<feature type="chain" id="PRO_5039027801" description="Ig-like domain-containing protein" evidence="1">
    <location>
        <begin position="20"/>
        <end position="181"/>
    </location>
</feature>
<evidence type="ECO:0008006" key="4">
    <source>
        <dbReference type="Google" id="ProtNLM"/>
    </source>
</evidence>
<gene>
    <name evidence="2" type="ORF">Aau02nite_14410</name>
</gene>
<sequence>MRRWIPAVALLALVAACDATVPRPAPSVSAAWAPPPLRLPAIAAGTPCPVTPPTPASPPGEPVLGDGPVHPVAYYFGHPGTVLRLRPADRHPDGTYEVKVRWTSAGYRGPVLIRAGRIDGPGTALSAFSYTGEDRDGGHYAVIENDPGDLPGTTTVSGPGCYAIQADGTTFSTTIVFLARS</sequence>
<dbReference type="EMBL" id="BOQL01000015">
    <property type="protein sequence ID" value="GIM65058.1"/>
    <property type="molecule type" value="Genomic_DNA"/>
</dbReference>
<evidence type="ECO:0000313" key="3">
    <source>
        <dbReference type="Proteomes" id="UP000681340"/>
    </source>
</evidence>
<keyword evidence="1" id="KW-0732">Signal</keyword>
<evidence type="ECO:0000256" key="1">
    <source>
        <dbReference type="SAM" id="SignalP"/>
    </source>
</evidence>
<keyword evidence="3" id="KW-1185">Reference proteome</keyword>
<evidence type="ECO:0000313" key="2">
    <source>
        <dbReference type="EMBL" id="GIM65058.1"/>
    </source>
</evidence>
<name>A0A919S667_9ACTN</name>
<dbReference type="AlphaFoldDB" id="A0A919S667"/>
<dbReference type="RefSeq" id="WP_212987526.1">
    <property type="nucleotide sequence ID" value="NZ_BAABEA010000044.1"/>
</dbReference>
<accession>A0A919S667</accession>
<dbReference type="Proteomes" id="UP000681340">
    <property type="component" value="Unassembled WGS sequence"/>
</dbReference>
<feature type="signal peptide" evidence="1">
    <location>
        <begin position="1"/>
        <end position="19"/>
    </location>
</feature>
<reference evidence="2" key="1">
    <citation type="submission" date="2021-03" db="EMBL/GenBank/DDBJ databases">
        <title>Whole genome shotgun sequence of Actinoplanes auranticolor NBRC 12245.</title>
        <authorList>
            <person name="Komaki H."/>
            <person name="Tamura T."/>
        </authorList>
    </citation>
    <scope>NUCLEOTIDE SEQUENCE</scope>
    <source>
        <strain evidence="2">NBRC 12245</strain>
    </source>
</reference>
<protein>
    <recommendedName>
        <fullName evidence="4">Ig-like domain-containing protein</fullName>
    </recommendedName>
</protein>
<organism evidence="2 3">
    <name type="scientific">Actinoplanes auranticolor</name>
    <dbReference type="NCBI Taxonomy" id="47988"/>
    <lineage>
        <taxon>Bacteria</taxon>
        <taxon>Bacillati</taxon>
        <taxon>Actinomycetota</taxon>
        <taxon>Actinomycetes</taxon>
        <taxon>Micromonosporales</taxon>
        <taxon>Micromonosporaceae</taxon>
        <taxon>Actinoplanes</taxon>
    </lineage>
</organism>